<sequence length="478" mass="52311">MNTPSSNLNPPTPQVQRARSHGRAASGDERRRVAIPRRSTKGPLQDSDVIDDPLSAQFDTNPNRILSPTRSVPSPLSPPHDGQQQQLPDMPQKDLSFIQDASAYHVLPASNIPPPFLNAPSVPPVSSPIDTLLASGHYRLAAIAAARNIVTAASPTDYETLFHLLHIRLACLCLIHEHSLAAQESKVLGDLNSSFYLHPLTNAHIVPWDLRLLVVRLAALGYGEWRKGIMGYYELARECRDNIAKSDLEDDKRRWRNRLRDCGIRVANVLVEMGDLEGAGRHLSSLSPASTDTMPSTSEGDEKEEDDDDDAKAIVYMETLVWLRVGDIRAARLCLSRASGSTTPNDTILNGALTALSHLADSSYARAVSTLQALHEQHPSNPMITQNLAVCLLYTGHIAQARSLLSSLAIPASPSNSTDEATKSATPPFHSLTFNLCTIYELCTERSRDRKVRLAEALAERTPDGVVGWEIPSADFKL</sequence>
<feature type="region of interest" description="Disordered" evidence="1">
    <location>
        <begin position="1"/>
        <end position="89"/>
    </location>
</feature>
<accession>A0A6A5Y7J0</accession>
<dbReference type="GO" id="GO:0005794">
    <property type="term" value="C:Golgi apparatus"/>
    <property type="evidence" value="ECO:0007669"/>
    <property type="project" value="TreeGrafter"/>
</dbReference>
<feature type="compositionally biased region" description="Polar residues" evidence="1">
    <location>
        <begin position="284"/>
        <end position="298"/>
    </location>
</feature>
<reference evidence="2" key="1">
    <citation type="journal article" date="2020" name="Stud. Mycol.">
        <title>101 Dothideomycetes genomes: a test case for predicting lifestyles and emergence of pathogens.</title>
        <authorList>
            <person name="Haridas S."/>
            <person name="Albert R."/>
            <person name="Binder M."/>
            <person name="Bloem J."/>
            <person name="Labutti K."/>
            <person name="Salamov A."/>
            <person name="Andreopoulos B."/>
            <person name="Baker S."/>
            <person name="Barry K."/>
            <person name="Bills G."/>
            <person name="Bluhm B."/>
            <person name="Cannon C."/>
            <person name="Castanera R."/>
            <person name="Culley D."/>
            <person name="Daum C."/>
            <person name="Ezra D."/>
            <person name="Gonzalez J."/>
            <person name="Henrissat B."/>
            <person name="Kuo A."/>
            <person name="Liang C."/>
            <person name="Lipzen A."/>
            <person name="Lutzoni F."/>
            <person name="Magnuson J."/>
            <person name="Mondo S."/>
            <person name="Nolan M."/>
            <person name="Ohm R."/>
            <person name="Pangilinan J."/>
            <person name="Park H.-J."/>
            <person name="Ramirez L."/>
            <person name="Alfaro M."/>
            <person name="Sun H."/>
            <person name="Tritt A."/>
            <person name="Yoshinaga Y."/>
            <person name="Zwiers L.-H."/>
            <person name="Turgeon B."/>
            <person name="Goodwin S."/>
            <person name="Spatafora J."/>
            <person name="Crous P."/>
            <person name="Grigoriev I."/>
        </authorList>
    </citation>
    <scope>NUCLEOTIDE SEQUENCE</scope>
    <source>
        <strain evidence="2">CBS 175.79</strain>
    </source>
</reference>
<evidence type="ECO:0000313" key="2">
    <source>
        <dbReference type="EMBL" id="KAF2021535.1"/>
    </source>
</evidence>
<feature type="compositionally biased region" description="Polar residues" evidence="1">
    <location>
        <begin position="57"/>
        <end position="74"/>
    </location>
</feature>
<evidence type="ECO:0008006" key="4">
    <source>
        <dbReference type="Google" id="ProtNLM"/>
    </source>
</evidence>
<dbReference type="Gene3D" id="1.25.40.10">
    <property type="entry name" value="Tetratricopeptide repeat domain"/>
    <property type="match status" value="1"/>
</dbReference>
<dbReference type="PANTHER" id="PTHR21581">
    <property type="entry name" value="D-ALANYL-D-ALANINE CARBOXYPEPTIDASE"/>
    <property type="match status" value="1"/>
</dbReference>
<keyword evidence="3" id="KW-1185">Reference proteome</keyword>
<dbReference type="AlphaFoldDB" id="A0A6A5Y7J0"/>
<dbReference type="SUPFAM" id="SSF48452">
    <property type="entry name" value="TPR-like"/>
    <property type="match status" value="1"/>
</dbReference>
<dbReference type="GeneID" id="54282215"/>
<dbReference type="RefSeq" id="XP_033389874.1">
    <property type="nucleotide sequence ID" value="XM_033524818.1"/>
</dbReference>
<name>A0A6A5Y7J0_9PLEO</name>
<evidence type="ECO:0000256" key="1">
    <source>
        <dbReference type="SAM" id="MobiDB-lite"/>
    </source>
</evidence>
<gene>
    <name evidence="2" type="ORF">BU24DRAFT_383593</name>
</gene>
<dbReference type="GO" id="GO:0030008">
    <property type="term" value="C:TRAPP complex"/>
    <property type="evidence" value="ECO:0007669"/>
    <property type="project" value="TreeGrafter"/>
</dbReference>
<feature type="region of interest" description="Disordered" evidence="1">
    <location>
        <begin position="281"/>
        <end position="309"/>
    </location>
</feature>
<dbReference type="OrthoDB" id="428342at2759"/>
<organism evidence="2 3">
    <name type="scientific">Aaosphaeria arxii CBS 175.79</name>
    <dbReference type="NCBI Taxonomy" id="1450172"/>
    <lineage>
        <taxon>Eukaryota</taxon>
        <taxon>Fungi</taxon>
        <taxon>Dikarya</taxon>
        <taxon>Ascomycota</taxon>
        <taxon>Pezizomycotina</taxon>
        <taxon>Dothideomycetes</taxon>
        <taxon>Pleosporomycetidae</taxon>
        <taxon>Pleosporales</taxon>
        <taxon>Pleosporales incertae sedis</taxon>
        <taxon>Aaosphaeria</taxon>
    </lineage>
</organism>
<evidence type="ECO:0000313" key="3">
    <source>
        <dbReference type="Proteomes" id="UP000799778"/>
    </source>
</evidence>
<dbReference type="PANTHER" id="PTHR21581:SF6">
    <property type="entry name" value="TRAFFICKING PROTEIN PARTICLE COMPLEX SUBUNIT 12"/>
    <property type="match status" value="1"/>
</dbReference>
<dbReference type="Pfam" id="PF14559">
    <property type="entry name" value="TPR_19"/>
    <property type="match status" value="1"/>
</dbReference>
<dbReference type="Proteomes" id="UP000799778">
    <property type="component" value="Unassembled WGS sequence"/>
</dbReference>
<proteinExistence type="predicted"/>
<dbReference type="InterPro" id="IPR011990">
    <property type="entry name" value="TPR-like_helical_dom_sf"/>
</dbReference>
<feature type="compositionally biased region" description="Acidic residues" evidence="1">
    <location>
        <begin position="299"/>
        <end position="309"/>
    </location>
</feature>
<dbReference type="EMBL" id="ML978066">
    <property type="protein sequence ID" value="KAF2021535.1"/>
    <property type="molecule type" value="Genomic_DNA"/>
</dbReference>
<protein>
    <recommendedName>
        <fullName evidence="4">TPR-like protein</fullName>
    </recommendedName>
</protein>